<dbReference type="PANTHER" id="PTHR37817">
    <property type="entry name" value="N-ACETYLTRANSFERASE EIS"/>
    <property type="match status" value="1"/>
</dbReference>
<protein>
    <recommendedName>
        <fullName evidence="5">N-acetyltransferase Eis</fullName>
        <ecNumber evidence="5">2.3.1.-</ecNumber>
    </recommendedName>
</protein>
<feature type="binding site" evidence="5">
    <location>
        <begin position="119"/>
        <end position="121"/>
    </location>
    <ligand>
        <name>acetyl-CoA</name>
        <dbReference type="ChEBI" id="CHEBI:57288"/>
    </ligand>
</feature>
<feature type="active site" description="Proton donor" evidence="5">
    <location>
        <position position="160"/>
    </location>
</feature>
<dbReference type="AlphaFoldDB" id="A0A3S4DUV6"/>
<feature type="binding site" evidence="5">
    <location>
        <begin position="127"/>
        <end position="132"/>
    </location>
    <ligand>
        <name>acetyl-CoA</name>
        <dbReference type="ChEBI" id="CHEBI:57288"/>
    </ligand>
</feature>
<keyword evidence="9" id="KW-1185">Reference proteome</keyword>
<gene>
    <name evidence="5 8" type="primary">eis</name>
    <name evidence="8" type="ORF">MB901379_03322</name>
</gene>
<comment type="similarity">
    <text evidence="1 5">Belongs to the acetyltransferase Eis family.</text>
</comment>
<dbReference type="NCBIfam" id="NF002367">
    <property type="entry name" value="PRK01346.1-4"/>
    <property type="match status" value="1"/>
</dbReference>
<dbReference type="SUPFAM" id="SSF55718">
    <property type="entry name" value="SCP-like"/>
    <property type="match status" value="1"/>
</dbReference>
<dbReference type="FunFam" id="3.40.630.30:FF:000112">
    <property type="entry name" value="N-acetyltransferase Eis"/>
    <property type="match status" value="1"/>
</dbReference>
<dbReference type="InterPro" id="IPR051554">
    <property type="entry name" value="Acetyltransferase_Eis"/>
</dbReference>
<keyword evidence="2" id="KW-1036">Host cytoplasmic vesicle</keyword>
<dbReference type="InterPro" id="IPR036527">
    <property type="entry name" value="SCP2_sterol-bd_dom_sf"/>
</dbReference>
<dbReference type="Gene3D" id="3.40.630.30">
    <property type="match status" value="2"/>
</dbReference>
<evidence type="ECO:0000256" key="3">
    <source>
        <dbReference type="ARBA" id="ARBA00022679"/>
    </source>
</evidence>
<evidence type="ECO:0000313" key="8">
    <source>
        <dbReference type="EMBL" id="VDM89741.1"/>
    </source>
</evidence>
<dbReference type="GO" id="GO:0034069">
    <property type="term" value="F:aminoglycoside N-acetyltransferase activity"/>
    <property type="evidence" value="ECO:0007669"/>
    <property type="project" value="TreeGrafter"/>
</dbReference>
<sequence length="429" mass="46685">MFADLAPRSGRTQGHSRKWDARRHCRVPESEPVTATQPAPVTLSSPIEDDWPGMYFLAAASFPDFIGVESANAWRELVPANGAVVARDGDDVVGIALFVDLRLTVPGGAVLPTAGLSFVAVAPTHRRRGVLRAMITTLHRRISDSDYPMAALYASEGGIYGRFGYGPATILHELTVDRRFARFHADVPAGGPVRLVKPEPHRDAFEAIYRRWCRQVPGGLVRPPVLWDQLMAECKATAGGDRESFALLHADGYALYRVDKSDPKLARVGELRAATAEAHSALWRALLGLDSMERVSIITHPDEPMPFLLTDTRLARTTWRQDGLWLRIVDVAAALEARCYPADLDAVIDVSDGGRFALHIRDGRARCAPTDAPAQVELGLDVLGSLYLGAHRASTLAAANRLRAKDSELISGLDAAFVSDVPAQAAFEF</sequence>
<keyword evidence="3 5" id="KW-0808">Transferase</keyword>
<dbReference type="HAMAP" id="MF_01812">
    <property type="entry name" value="Eis"/>
    <property type="match status" value="1"/>
</dbReference>
<dbReference type="CDD" id="cd04301">
    <property type="entry name" value="NAT_SF"/>
    <property type="match status" value="1"/>
</dbReference>
<feature type="region of interest" description="Disordered" evidence="6">
    <location>
        <begin position="1"/>
        <end position="42"/>
    </location>
</feature>
<feature type="domain" description="N-acetyltransferase" evidence="7">
    <location>
        <begin position="41"/>
        <end position="200"/>
    </location>
</feature>
<feature type="compositionally biased region" description="Basic residues" evidence="6">
    <location>
        <begin position="14"/>
        <end position="25"/>
    </location>
</feature>
<dbReference type="Pfam" id="PF13527">
    <property type="entry name" value="Acetyltransf_9"/>
    <property type="match status" value="1"/>
</dbReference>
<proteinExistence type="inferred from homology"/>
<reference evidence="9" key="1">
    <citation type="submission" date="2018-02" db="EMBL/GenBank/DDBJ databases">
        <authorList>
            <person name="Seth-Smith MB H."/>
            <person name="Seth-Smith H."/>
        </authorList>
    </citation>
    <scope>NUCLEOTIDE SEQUENCE [LARGE SCALE GENOMIC DNA]</scope>
</reference>
<dbReference type="PANTHER" id="PTHR37817:SF1">
    <property type="entry name" value="N-ACETYLTRANSFERASE EIS"/>
    <property type="match status" value="1"/>
</dbReference>
<dbReference type="InterPro" id="IPR041380">
    <property type="entry name" value="Acetyltransf_17"/>
</dbReference>
<dbReference type="InterPro" id="IPR016181">
    <property type="entry name" value="Acyl_CoA_acyltransferase"/>
</dbReference>
<dbReference type="Pfam" id="PF13530">
    <property type="entry name" value="SCP2_2"/>
    <property type="match status" value="1"/>
</dbReference>
<evidence type="ECO:0000256" key="5">
    <source>
        <dbReference type="HAMAP-Rule" id="MF_01812"/>
    </source>
</evidence>
<evidence type="ECO:0000256" key="6">
    <source>
        <dbReference type="SAM" id="MobiDB-lite"/>
    </source>
</evidence>
<evidence type="ECO:0000313" key="9">
    <source>
        <dbReference type="Proteomes" id="UP000269998"/>
    </source>
</evidence>
<dbReference type="Pfam" id="PF17668">
    <property type="entry name" value="Acetyltransf_17"/>
    <property type="match status" value="1"/>
</dbReference>
<keyword evidence="4 5" id="KW-0012">Acyltransferase</keyword>
<name>A0A3S4DUV6_9MYCO</name>
<comment type="subunit">
    <text evidence="5">Homohexamer; trimer of dimers.</text>
</comment>
<organism evidence="8 9">
    <name type="scientific">Mycobacterium basiliense</name>
    <dbReference type="NCBI Taxonomy" id="2094119"/>
    <lineage>
        <taxon>Bacteria</taxon>
        <taxon>Bacillati</taxon>
        <taxon>Actinomycetota</taxon>
        <taxon>Actinomycetes</taxon>
        <taxon>Mycobacteriales</taxon>
        <taxon>Mycobacteriaceae</taxon>
        <taxon>Mycobacterium</taxon>
    </lineage>
</organism>
<dbReference type="InterPro" id="IPR022902">
    <property type="entry name" value="NAcTrfase_Eis"/>
</dbReference>
<dbReference type="GO" id="GO:0030649">
    <property type="term" value="P:aminoglycoside antibiotic catabolic process"/>
    <property type="evidence" value="ECO:0007669"/>
    <property type="project" value="TreeGrafter"/>
</dbReference>
<dbReference type="NCBIfam" id="NF002364">
    <property type="entry name" value="PRK01346.1-1"/>
    <property type="match status" value="1"/>
</dbReference>
<dbReference type="OrthoDB" id="8399956at2"/>
<dbReference type="InterPro" id="IPR025559">
    <property type="entry name" value="Eis_dom"/>
</dbReference>
<dbReference type="InterPro" id="IPR000182">
    <property type="entry name" value="GNAT_dom"/>
</dbReference>
<dbReference type="KEGG" id="mbai:MB901379_03322"/>
<dbReference type="SUPFAM" id="SSF55729">
    <property type="entry name" value="Acyl-CoA N-acyltransferases (Nat)"/>
    <property type="match status" value="1"/>
</dbReference>
<evidence type="ECO:0000256" key="2">
    <source>
        <dbReference type="ARBA" id="ARBA00022488"/>
    </source>
</evidence>
<dbReference type="EMBL" id="LR130759">
    <property type="protein sequence ID" value="VDM89741.1"/>
    <property type="molecule type" value="Genomic_DNA"/>
</dbReference>
<dbReference type="PROSITE" id="PS51186">
    <property type="entry name" value="GNAT"/>
    <property type="match status" value="1"/>
</dbReference>
<evidence type="ECO:0000256" key="4">
    <source>
        <dbReference type="ARBA" id="ARBA00023315"/>
    </source>
</evidence>
<accession>A0A3S4DUV6</accession>
<dbReference type="EC" id="2.3.1.-" evidence="5"/>
<feature type="binding site" evidence="5">
    <location>
        <begin position="155"/>
        <end position="156"/>
    </location>
    <ligand>
        <name>acetyl-CoA</name>
        <dbReference type="ChEBI" id="CHEBI:57288"/>
    </ligand>
</feature>
<dbReference type="Proteomes" id="UP000269998">
    <property type="component" value="Chromosome"/>
</dbReference>
<feature type="active site" description="Proton acceptor; via carboxylate" evidence="5">
    <location>
        <position position="429"/>
    </location>
</feature>
<feature type="compositionally biased region" description="Polar residues" evidence="6">
    <location>
        <begin position="33"/>
        <end position="42"/>
    </location>
</feature>
<evidence type="ECO:0000256" key="1">
    <source>
        <dbReference type="ARBA" id="ARBA00009213"/>
    </source>
</evidence>
<evidence type="ECO:0000259" key="7">
    <source>
        <dbReference type="PROSITE" id="PS51186"/>
    </source>
</evidence>
<dbReference type="Gene3D" id="3.30.1050.10">
    <property type="entry name" value="SCP2 sterol-binding domain"/>
    <property type="match status" value="1"/>
</dbReference>